<feature type="transmembrane region" description="Helical" evidence="10">
    <location>
        <begin position="367"/>
        <end position="387"/>
    </location>
</feature>
<dbReference type="GO" id="GO:0005524">
    <property type="term" value="F:ATP binding"/>
    <property type="evidence" value="ECO:0007669"/>
    <property type="project" value="UniProtKB-KW"/>
</dbReference>
<feature type="transmembrane region" description="Helical" evidence="10">
    <location>
        <begin position="342"/>
        <end position="360"/>
    </location>
</feature>
<evidence type="ECO:0000313" key="13">
    <source>
        <dbReference type="Proteomes" id="UP000504638"/>
    </source>
</evidence>
<dbReference type="InterPro" id="IPR026082">
    <property type="entry name" value="ABCA"/>
</dbReference>
<dbReference type="InterPro" id="IPR003439">
    <property type="entry name" value="ABC_transporter-like_ATP-bd"/>
</dbReference>
<evidence type="ECO:0000259" key="11">
    <source>
        <dbReference type="PROSITE" id="PS50893"/>
    </source>
</evidence>
<keyword evidence="8 10" id="KW-1133">Transmembrane helix</keyword>
<keyword evidence="5" id="KW-0677">Repeat</keyword>
<reference evidence="14" key="2">
    <citation type="submission" date="2020-04" db="EMBL/GenBank/DDBJ databases">
        <authorList>
            <consortium name="NCBI Genome Project"/>
        </authorList>
    </citation>
    <scope>NUCLEOTIDE SEQUENCE</scope>
    <source>
        <strain evidence="14">CBS 781.70</strain>
    </source>
</reference>
<feature type="transmembrane region" description="Helical" evidence="10">
    <location>
        <begin position="849"/>
        <end position="870"/>
    </location>
</feature>
<evidence type="ECO:0000256" key="6">
    <source>
        <dbReference type="ARBA" id="ARBA00022741"/>
    </source>
</evidence>
<feature type="transmembrane region" description="Helical" evidence="10">
    <location>
        <begin position="1070"/>
        <end position="1095"/>
    </location>
</feature>
<evidence type="ECO:0000313" key="14">
    <source>
        <dbReference type="RefSeq" id="XP_033535776.1"/>
    </source>
</evidence>
<dbReference type="GO" id="GO:0005319">
    <property type="term" value="F:lipid transporter activity"/>
    <property type="evidence" value="ECO:0007669"/>
    <property type="project" value="TreeGrafter"/>
</dbReference>
<feature type="transmembrane region" description="Helical" evidence="10">
    <location>
        <begin position="1107"/>
        <end position="1126"/>
    </location>
</feature>
<evidence type="ECO:0000313" key="12">
    <source>
        <dbReference type="EMBL" id="KAF1814145.1"/>
    </source>
</evidence>
<dbReference type="Gene3D" id="3.40.50.300">
    <property type="entry name" value="P-loop containing nucleotide triphosphate hydrolases"/>
    <property type="match status" value="2"/>
</dbReference>
<sequence>MAFLRQLLTLVRKDLLLGVNRRSLHTTILRAFLAPLIFSFFITFVIRAFWPQQTYGIGSPRPIRSLADAMTIAVPERPTLMFVNEVSPDGDIDRVINEVAGPVRERGHRVVLTRDGNELLNSCRSTLRGVTKCYGAAVFHSSPTEGPDGRWNYTLRFDGEFGRSIDVSRDDNAAQVFHLPLQHAIDSAIAGIDANAAELPNNAQQLLFTSLTPEEYRNLITKKLLEAVTNFLGAVWYLAFIGVCYHLVGTMSKEREMGMADLLESMMPNIRRWEPQVARLVARHLAFDIMYAPSWIVIGIVMKTGLFRNTSAGIVIIFSIIAGLSLVSWSILGAAFFKRAQLSGITTVILTLVLAVAGQVTSKYMSVAAVGVLSALFSPIAFTLAMINMARFDHANRGTNLTEGAPDAHWDFPSIAFWVFLIVQTFAYIVLAAFVERALYGSAATRKGRNVNWRPTQPSSDAGAQVNVPVRLENFSKIYQSPWWARTLMPFLGLKSSPVTAVKNLSLSALKGQILVLVGANGCGKSTTLNSIAGLLSLTSGSITLDGTGGIGLCPQKNVLWNGLTVEQHARIFVGLKRSGKMDRKQEIQELIDSCGLSDKRKAMVRTLSGGQKRKLQLICMLAGGSQVCCVDEVSGGLDPLSRRKVWEILLKERGQRTTILTTHFLDEAEFLADHMVVMGEGRLKGAGSTGDLKRRVGGGYRVHVLPMATYEDEKGMHVTEKYDHDETHFVSSTAEAVSKMKELEAEGKRNVQITGPTMEDVFLRLAGEEIDSSSEHELEHEAELSIMGTPSTGTPKETPSKVAQDLMRARTRESQAGQADLLTGTRIGTLKQMRILFLKRWTVFKRNYVPHLAAFALPIIAAGFMLLLLRDLHNPGCDPVSQVNDADIETLSDSIRPQILFGPASALRGNSISLIQGILPSQTLGSGDTAINANNQSSLMSAVHLVPTVDEFYTFVDINQSTIIPGGIFLGDLTTPPTLAIRSNMGVLAVYSAVFLHNALNVLLSNVTISTQFAVFDLPWPADTGNALQFVFYFGLVMAAYPALFALYPNIERTRNVRALEYSNGVRPLPLWGAYLAFDSFVNLVVAGIATAILTAGASDAWWQAAYLFLVFFLYGIASTLLAYFISQFSKSQLSAFAFAAGSQAVMLLLYLTAYFIITSNASGYTADSSILITHFTFGLITPVGQLARALLVSLNVFSILCSGSPPVKAEYGGGILHYGGPILYLIGQSLVLFLLLVWSDSGFTLGFLERKWPFKRSDRSRHGTSDLEDRTTEEPEVIAEAARVPVSDDGLKALGLSKTYSGVAFGKLVAVTNVTFGVREDEVFALVGPNGAGKSTTISMLRGEVKPNSGSGDVLVDGVSVLSDRQVARANLGVCPQFDALDKMTVLEHLRFFAAIRGVSDVDRNVEGVIHSVGLTPFRDRLAHKLSGGNKRKLSLGIALIGNPAVVLLDEPSSGMDPLAKRSMWRTLGRVANGRAILLTTHSMEEADALSNRVGVLAKRLLDIGDTEHLRRKYGHGFHVQLCLKSAPHSSEEEMESVEKWVKERFGESVEREGRHWQGLMRFHVPSRAVHLGLEGNKDEQNKPEEGASVSKLFVELEEHKETLGLEFYSVSPTTFDEIFLKVVAKHHVGEEDSIEKTSRWRKFLC</sequence>
<dbReference type="GeneID" id="54422332"/>
<evidence type="ECO:0000256" key="1">
    <source>
        <dbReference type="ARBA" id="ARBA00004141"/>
    </source>
</evidence>
<dbReference type="SUPFAM" id="SSF52540">
    <property type="entry name" value="P-loop containing nucleoside triphosphate hydrolases"/>
    <property type="match status" value="2"/>
</dbReference>
<dbReference type="InterPro" id="IPR013525">
    <property type="entry name" value="ABC2_TM"/>
</dbReference>
<evidence type="ECO:0000256" key="9">
    <source>
        <dbReference type="ARBA" id="ARBA00023136"/>
    </source>
</evidence>
<dbReference type="EMBL" id="ML975153">
    <property type="protein sequence ID" value="KAF1814145.1"/>
    <property type="molecule type" value="Genomic_DNA"/>
</dbReference>
<feature type="transmembrane region" description="Helical" evidence="10">
    <location>
        <begin position="227"/>
        <end position="248"/>
    </location>
</feature>
<name>A0A6G1G7S0_9PEZI</name>
<dbReference type="InterPro" id="IPR003593">
    <property type="entry name" value="AAA+_ATPase"/>
</dbReference>
<feature type="transmembrane region" description="Helical" evidence="10">
    <location>
        <begin position="28"/>
        <end position="50"/>
    </location>
</feature>
<dbReference type="RefSeq" id="XP_033535776.1">
    <property type="nucleotide sequence ID" value="XM_033681762.1"/>
</dbReference>
<keyword evidence="6" id="KW-0547">Nucleotide-binding</keyword>
<evidence type="ECO:0000256" key="7">
    <source>
        <dbReference type="ARBA" id="ARBA00022840"/>
    </source>
</evidence>
<keyword evidence="9 10" id="KW-0472">Membrane</keyword>
<dbReference type="GO" id="GO:0016020">
    <property type="term" value="C:membrane"/>
    <property type="evidence" value="ECO:0007669"/>
    <property type="project" value="UniProtKB-SubCell"/>
</dbReference>
<keyword evidence="7" id="KW-0067">ATP-binding</keyword>
<proteinExistence type="inferred from homology"/>
<dbReference type="GO" id="GO:0016887">
    <property type="term" value="F:ATP hydrolysis activity"/>
    <property type="evidence" value="ECO:0007669"/>
    <property type="project" value="InterPro"/>
</dbReference>
<dbReference type="FunFam" id="3.40.50.300:FF:001345">
    <property type="entry name" value="Related to ABC transporter"/>
    <property type="match status" value="1"/>
</dbReference>
<dbReference type="InterPro" id="IPR027417">
    <property type="entry name" value="P-loop_NTPase"/>
</dbReference>
<feature type="transmembrane region" description="Helical" evidence="10">
    <location>
        <begin position="1224"/>
        <end position="1250"/>
    </location>
</feature>
<dbReference type="PANTHER" id="PTHR19229">
    <property type="entry name" value="ATP-BINDING CASSETTE TRANSPORTER SUBFAMILY A ABCA"/>
    <property type="match status" value="1"/>
</dbReference>
<evidence type="ECO:0000256" key="10">
    <source>
        <dbReference type="SAM" id="Phobius"/>
    </source>
</evidence>
<dbReference type="InterPro" id="IPR017871">
    <property type="entry name" value="ABC_transporter-like_CS"/>
</dbReference>
<feature type="domain" description="ABC transporter" evidence="11">
    <location>
        <begin position="470"/>
        <end position="706"/>
    </location>
</feature>
<dbReference type="PROSITE" id="PS50893">
    <property type="entry name" value="ABC_TRANSPORTER_2"/>
    <property type="match status" value="2"/>
</dbReference>
<evidence type="ECO:0000256" key="2">
    <source>
        <dbReference type="ARBA" id="ARBA00008869"/>
    </source>
</evidence>
<evidence type="ECO:0000256" key="4">
    <source>
        <dbReference type="ARBA" id="ARBA00022692"/>
    </source>
</evidence>
<dbReference type="PANTHER" id="PTHR19229:SF36">
    <property type="entry name" value="ATP-BINDING CASSETTE SUB-FAMILY A MEMBER 2"/>
    <property type="match status" value="1"/>
</dbReference>
<feature type="transmembrane region" description="Helical" evidence="10">
    <location>
        <begin position="1028"/>
        <end position="1049"/>
    </location>
</feature>
<feature type="transmembrane region" description="Helical" evidence="10">
    <location>
        <begin position="1138"/>
        <end position="1159"/>
    </location>
</feature>
<feature type="transmembrane region" description="Helical" evidence="10">
    <location>
        <begin position="281"/>
        <end position="302"/>
    </location>
</feature>
<feature type="transmembrane region" description="Helical" evidence="10">
    <location>
        <begin position="314"/>
        <end position="336"/>
    </location>
</feature>
<comment type="subcellular location">
    <subcellularLocation>
        <location evidence="1">Membrane</location>
        <topology evidence="1">Multi-pass membrane protein</topology>
    </subcellularLocation>
</comment>
<evidence type="ECO:0000256" key="3">
    <source>
        <dbReference type="ARBA" id="ARBA00022448"/>
    </source>
</evidence>
<dbReference type="Proteomes" id="UP000504638">
    <property type="component" value="Unplaced"/>
</dbReference>
<reference evidence="12 14" key="1">
    <citation type="submission" date="2020-01" db="EMBL/GenBank/DDBJ databases">
        <authorList>
            <consortium name="DOE Joint Genome Institute"/>
            <person name="Haridas S."/>
            <person name="Albert R."/>
            <person name="Binder M."/>
            <person name="Bloem J."/>
            <person name="Labutti K."/>
            <person name="Salamov A."/>
            <person name="Andreopoulos B."/>
            <person name="Baker S.E."/>
            <person name="Barry K."/>
            <person name="Bills G."/>
            <person name="Bluhm B.H."/>
            <person name="Cannon C."/>
            <person name="Castanera R."/>
            <person name="Culley D.E."/>
            <person name="Daum C."/>
            <person name="Ezra D."/>
            <person name="Gonzalez J.B."/>
            <person name="Henrissat B."/>
            <person name="Kuo A."/>
            <person name="Liang C."/>
            <person name="Lipzen A."/>
            <person name="Lutzoni F."/>
            <person name="Magnuson J."/>
            <person name="Mondo S."/>
            <person name="Nolan M."/>
            <person name="Ohm R."/>
            <person name="Pangilinan J."/>
            <person name="Park H.-J."/>
            <person name="Ramirez L."/>
            <person name="Alfaro M."/>
            <person name="Sun H."/>
            <person name="Tritt A."/>
            <person name="Yoshinaga Y."/>
            <person name="Zwiers L.-H."/>
            <person name="Turgeon B.G."/>
            <person name="Goodwin S.B."/>
            <person name="Spatafora J.W."/>
            <person name="Crous P.W."/>
            <person name="Grigoriev I.V."/>
        </authorList>
    </citation>
    <scope>NUCLEOTIDE SEQUENCE</scope>
    <source>
        <strain evidence="12 14">CBS 781.70</strain>
    </source>
</reference>
<dbReference type="Pfam" id="PF12698">
    <property type="entry name" value="ABC2_membrane_3"/>
    <property type="match status" value="1"/>
</dbReference>
<comment type="similarity">
    <text evidence="2">Belongs to the ABC transporter superfamily. ABCA family.</text>
</comment>
<accession>A0A6G1G7S0</accession>
<evidence type="ECO:0000256" key="5">
    <source>
        <dbReference type="ARBA" id="ARBA00022737"/>
    </source>
</evidence>
<dbReference type="PROSITE" id="PS00211">
    <property type="entry name" value="ABC_TRANSPORTER_1"/>
    <property type="match status" value="2"/>
</dbReference>
<gene>
    <name evidence="12 14" type="ORF">P152DRAFT_480374</name>
</gene>
<reference evidence="14" key="3">
    <citation type="submission" date="2025-04" db="UniProtKB">
        <authorList>
            <consortium name="RefSeq"/>
        </authorList>
    </citation>
    <scope>IDENTIFICATION</scope>
    <source>
        <strain evidence="14">CBS 781.70</strain>
    </source>
</reference>
<dbReference type="OrthoDB" id="8061355at2759"/>
<dbReference type="SMART" id="SM00382">
    <property type="entry name" value="AAA"/>
    <property type="match status" value="2"/>
</dbReference>
<dbReference type="CDD" id="cd03263">
    <property type="entry name" value="ABC_subfamily_A"/>
    <property type="match status" value="2"/>
</dbReference>
<keyword evidence="4 10" id="KW-0812">Transmembrane</keyword>
<feature type="transmembrane region" description="Helical" evidence="10">
    <location>
        <begin position="415"/>
        <end position="440"/>
    </location>
</feature>
<keyword evidence="13" id="KW-1185">Reference proteome</keyword>
<dbReference type="GO" id="GO:0140359">
    <property type="term" value="F:ABC-type transporter activity"/>
    <property type="evidence" value="ECO:0007669"/>
    <property type="project" value="InterPro"/>
</dbReference>
<evidence type="ECO:0000256" key="8">
    <source>
        <dbReference type="ARBA" id="ARBA00022989"/>
    </source>
</evidence>
<keyword evidence="3" id="KW-0813">Transport</keyword>
<feature type="domain" description="ABC transporter" evidence="11">
    <location>
        <begin position="1293"/>
        <end position="1526"/>
    </location>
</feature>
<organism evidence="12">
    <name type="scientific">Eremomyces bilateralis CBS 781.70</name>
    <dbReference type="NCBI Taxonomy" id="1392243"/>
    <lineage>
        <taxon>Eukaryota</taxon>
        <taxon>Fungi</taxon>
        <taxon>Dikarya</taxon>
        <taxon>Ascomycota</taxon>
        <taxon>Pezizomycotina</taxon>
        <taxon>Dothideomycetes</taxon>
        <taxon>Dothideomycetes incertae sedis</taxon>
        <taxon>Eremomycetales</taxon>
        <taxon>Eremomycetaceae</taxon>
        <taxon>Eremomyces</taxon>
    </lineage>
</organism>
<dbReference type="Pfam" id="PF00005">
    <property type="entry name" value="ABC_tran"/>
    <property type="match status" value="2"/>
</dbReference>
<protein>
    <submittedName>
        <fullName evidence="12 14">ABC transporter</fullName>
    </submittedName>
</protein>